<feature type="domain" description="HTH cro/C1-type" evidence="8">
    <location>
        <begin position="331"/>
        <end position="361"/>
    </location>
</feature>
<keyword evidence="4" id="KW-0731">Sigma factor</keyword>
<dbReference type="OrthoDB" id="9804285at2"/>
<keyword evidence="5" id="KW-0238">DNA-binding</keyword>
<dbReference type="InterPro" id="IPR007624">
    <property type="entry name" value="RNA_pol_sigma70_r3"/>
</dbReference>
<protein>
    <submittedName>
        <fullName evidence="9">Sigma-70 family RNA polymerase sigma factor</fullName>
    </submittedName>
</protein>
<proteinExistence type="inferred from homology"/>
<dbReference type="InterPro" id="IPR000943">
    <property type="entry name" value="RNA_pol_sigma70"/>
</dbReference>
<evidence type="ECO:0000259" key="8">
    <source>
        <dbReference type="PROSITE" id="PS50943"/>
    </source>
</evidence>
<dbReference type="Pfam" id="PF04545">
    <property type="entry name" value="Sigma70_r4"/>
    <property type="match status" value="1"/>
</dbReference>
<evidence type="ECO:0000256" key="5">
    <source>
        <dbReference type="ARBA" id="ARBA00023125"/>
    </source>
</evidence>
<dbReference type="KEGG" id="nak:EH165_01330"/>
<dbReference type="InterPro" id="IPR001387">
    <property type="entry name" value="Cro/C1-type_HTH"/>
</dbReference>
<dbReference type="SUPFAM" id="SSF88659">
    <property type="entry name" value="Sigma3 and sigma4 domains of RNA polymerase sigma factors"/>
    <property type="match status" value="2"/>
</dbReference>
<dbReference type="GO" id="GO:0003677">
    <property type="term" value="F:DNA binding"/>
    <property type="evidence" value="ECO:0007669"/>
    <property type="project" value="UniProtKB-KW"/>
</dbReference>
<comment type="similarity">
    <text evidence="1">Belongs to the sigma-70 factor family.</text>
</comment>
<dbReference type="Gene3D" id="1.20.120.1810">
    <property type="match status" value="1"/>
</dbReference>
<dbReference type="GO" id="GO:0030435">
    <property type="term" value="P:sporulation resulting in formation of a cellular spore"/>
    <property type="evidence" value="ECO:0007669"/>
    <property type="project" value="UniProtKB-KW"/>
</dbReference>
<sequence length="377" mass="41219">MAFNDLSLPLCIPTCGFAANGGRKTSEGTVEASNASAVGRPLGPAVTTLHPDPGSDWLRVRSKSGARNLHSYFRRPVMAVQLMIHAEKATDSVASTQDRGPILTLLPTPREPAAKGVAPTAGTESRPRAIDSERASRVLDLLAKARLAVNPREKRRLLDAVIVEHMRVAHSVAARYRGKGVDREDLDQVAYLGLVKAAENCDPDKCEDFLHYAVPTINGELKRYFRDHAWAVRPPRRLQEMQPAVAGARRDLLQHLGREPINSEIAAALEVDESEVREAVVAGRGFSGVCLDPMVENGFAGADEDPALSQVEDHMMLAGMFAHLDDREREILALRYFKGLTQAEIGRELGVSQMHISRILRRAIKKLQEPGSAKAIA</sequence>
<dbReference type="PROSITE" id="PS50943">
    <property type="entry name" value="HTH_CROC1"/>
    <property type="match status" value="1"/>
</dbReference>
<accession>A0A3G8ZT98</accession>
<evidence type="ECO:0000256" key="6">
    <source>
        <dbReference type="ARBA" id="ARBA00023163"/>
    </source>
</evidence>
<dbReference type="AlphaFoldDB" id="A0A3G8ZT98"/>
<organism evidence="9 10">
    <name type="scientific">Nakamurella antarctica</name>
    <dbReference type="NCBI Taxonomy" id="1902245"/>
    <lineage>
        <taxon>Bacteria</taxon>
        <taxon>Bacillati</taxon>
        <taxon>Actinomycetota</taxon>
        <taxon>Actinomycetes</taxon>
        <taxon>Nakamurellales</taxon>
        <taxon>Nakamurellaceae</taxon>
        <taxon>Nakamurella</taxon>
    </lineage>
</organism>
<dbReference type="NCBIfam" id="TIGR02937">
    <property type="entry name" value="sigma70-ECF"/>
    <property type="match status" value="1"/>
</dbReference>
<reference evidence="9 10" key="2">
    <citation type="submission" date="2018-12" db="EMBL/GenBank/DDBJ databases">
        <title>Nakamurella antarcticus sp. nov., isolated from Antarctica South Shetland Islands soil.</title>
        <authorList>
            <person name="Peng F."/>
        </authorList>
    </citation>
    <scope>NUCLEOTIDE SEQUENCE [LARGE SCALE GENOMIC DNA]</scope>
    <source>
        <strain evidence="9 10">S14-144</strain>
    </source>
</reference>
<dbReference type="Proteomes" id="UP000268084">
    <property type="component" value="Chromosome"/>
</dbReference>
<evidence type="ECO:0000256" key="2">
    <source>
        <dbReference type="ARBA" id="ARBA00022969"/>
    </source>
</evidence>
<dbReference type="CDD" id="cd06171">
    <property type="entry name" value="Sigma70_r4"/>
    <property type="match status" value="1"/>
</dbReference>
<evidence type="ECO:0000313" key="9">
    <source>
        <dbReference type="EMBL" id="AZI57011.1"/>
    </source>
</evidence>
<evidence type="ECO:0000256" key="3">
    <source>
        <dbReference type="ARBA" id="ARBA00023015"/>
    </source>
</evidence>
<keyword evidence="6" id="KW-0804">Transcription</keyword>
<dbReference type="GO" id="GO:0016987">
    <property type="term" value="F:sigma factor activity"/>
    <property type="evidence" value="ECO:0007669"/>
    <property type="project" value="UniProtKB-KW"/>
</dbReference>
<feature type="region of interest" description="Disordered" evidence="7">
    <location>
        <begin position="104"/>
        <end position="128"/>
    </location>
</feature>
<gene>
    <name evidence="9" type="ORF">EH165_01330</name>
</gene>
<evidence type="ECO:0000313" key="10">
    <source>
        <dbReference type="Proteomes" id="UP000268084"/>
    </source>
</evidence>
<dbReference type="InterPro" id="IPR007627">
    <property type="entry name" value="RNA_pol_sigma70_r2"/>
</dbReference>
<dbReference type="Gene3D" id="1.10.10.10">
    <property type="entry name" value="Winged helix-like DNA-binding domain superfamily/Winged helix DNA-binding domain"/>
    <property type="match status" value="2"/>
</dbReference>
<dbReference type="PRINTS" id="PR00046">
    <property type="entry name" value="SIGMA70FCT"/>
</dbReference>
<evidence type="ECO:0000256" key="7">
    <source>
        <dbReference type="SAM" id="MobiDB-lite"/>
    </source>
</evidence>
<dbReference type="GO" id="GO:0006352">
    <property type="term" value="P:DNA-templated transcription initiation"/>
    <property type="evidence" value="ECO:0007669"/>
    <property type="project" value="InterPro"/>
</dbReference>
<keyword evidence="10" id="KW-1185">Reference proteome</keyword>
<dbReference type="InterPro" id="IPR013324">
    <property type="entry name" value="RNA_pol_sigma_r3/r4-like"/>
</dbReference>
<dbReference type="Pfam" id="PF04539">
    <property type="entry name" value="Sigma70_r3"/>
    <property type="match status" value="1"/>
</dbReference>
<keyword evidence="2" id="KW-0749">Sporulation</keyword>
<dbReference type="InterPro" id="IPR014284">
    <property type="entry name" value="RNA_pol_sigma-70_dom"/>
</dbReference>
<dbReference type="PANTHER" id="PTHR30385:SF4">
    <property type="entry name" value="RNA POLYMERASE SIGMA-E FACTOR"/>
    <property type="match status" value="1"/>
</dbReference>
<dbReference type="SUPFAM" id="SSF88946">
    <property type="entry name" value="Sigma2 domain of RNA polymerase sigma factors"/>
    <property type="match status" value="1"/>
</dbReference>
<reference evidence="9 10" key="1">
    <citation type="submission" date="2018-11" db="EMBL/GenBank/DDBJ databases">
        <authorList>
            <person name="Da X."/>
        </authorList>
    </citation>
    <scope>NUCLEOTIDE SEQUENCE [LARGE SCALE GENOMIC DNA]</scope>
    <source>
        <strain evidence="9 10">S14-144</strain>
    </source>
</reference>
<keyword evidence="3" id="KW-0805">Transcription regulation</keyword>
<evidence type="ECO:0000256" key="4">
    <source>
        <dbReference type="ARBA" id="ARBA00023082"/>
    </source>
</evidence>
<dbReference type="InterPro" id="IPR036388">
    <property type="entry name" value="WH-like_DNA-bd_sf"/>
</dbReference>
<name>A0A3G8ZT98_9ACTN</name>
<evidence type="ECO:0000256" key="1">
    <source>
        <dbReference type="ARBA" id="ARBA00007788"/>
    </source>
</evidence>
<dbReference type="InterPro" id="IPR013325">
    <property type="entry name" value="RNA_pol_sigma_r2"/>
</dbReference>
<dbReference type="InterPro" id="IPR007630">
    <property type="entry name" value="RNA_pol_sigma70_r4"/>
</dbReference>
<dbReference type="Pfam" id="PF04542">
    <property type="entry name" value="Sigma70_r2"/>
    <property type="match status" value="1"/>
</dbReference>
<dbReference type="EMBL" id="CP034170">
    <property type="protein sequence ID" value="AZI57011.1"/>
    <property type="molecule type" value="Genomic_DNA"/>
</dbReference>
<dbReference type="PANTHER" id="PTHR30385">
    <property type="entry name" value="SIGMA FACTOR F FLAGELLAR"/>
    <property type="match status" value="1"/>
</dbReference>